<dbReference type="RefSeq" id="WP_098513717.1">
    <property type="nucleotide sequence ID" value="NZ_JBIAKZ010000020.1"/>
</dbReference>
<dbReference type="EMBL" id="PDJK01000002">
    <property type="protein sequence ID" value="PFG49881.1"/>
    <property type="molecule type" value="Genomic_DNA"/>
</dbReference>
<sequence length="82" mass="8495">MPSEADLVTRALRRVRPSVYRLGGTPDRPTLLLAVATSAGGRRNAADRVVAALADGGFALDAGDPVGELADGTELPVRRARA</sequence>
<keyword evidence="2" id="KW-1185">Reference proteome</keyword>
<protein>
    <submittedName>
        <fullName evidence="1">Uncharacterized protein</fullName>
    </submittedName>
</protein>
<accession>A0A2A9FGL1</accession>
<reference evidence="1 2" key="1">
    <citation type="submission" date="2017-10" db="EMBL/GenBank/DDBJ databases">
        <title>Sequencing the genomes of 1000 actinobacteria strains.</title>
        <authorList>
            <person name="Klenk H.-P."/>
        </authorList>
    </citation>
    <scope>NUCLEOTIDE SEQUENCE [LARGE SCALE GENOMIC DNA]</scope>
    <source>
        <strain evidence="1 2">DSM 46092</strain>
    </source>
</reference>
<organism evidence="1 2">
    <name type="scientific">Amycolatopsis sulphurea</name>
    <dbReference type="NCBI Taxonomy" id="76022"/>
    <lineage>
        <taxon>Bacteria</taxon>
        <taxon>Bacillati</taxon>
        <taxon>Actinomycetota</taxon>
        <taxon>Actinomycetes</taxon>
        <taxon>Pseudonocardiales</taxon>
        <taxon>Pseudonocardiaceae</taxon>
        <taxon>Amycolatopsis</taxon>
    </lineage>
</organism>
<dbReference type="Proteomes" id="UP000243542">
    <property type="component" value="Unassembled WGS sequence"/>
</dbReference>
<proteinExistence type="predicted"/>
<comment type="caution">
    <text evidence="1">The sequence shown here is derived from an EMBL/GenBank/DDBJ whole genome shotgun (WGS) entry which is preliminary data.</text>
</comment>
<gene>
    <name evidence="1" type="ORF">ATK36_5071</name>
</gene>
<dbReference type="AlphaFoldDB" id="A0A2A9FGL1"/>
<evidence type="ECO:0000313" key="1">
    <source>
        <dbReference type="EMBL" id="PFG49881.1"/>
    </source>
</evidence>
<name>A0A2A9FGL1_9PSEU</name>
<evidence type="ECO:0000313" key="2">
    <source>
        <dbReference type="Proteomes" id="UP000243542"/>
    </source>
</evidence>